<sequence length="236" mass="25543">MTRSNSANVASCAGEKTPSIAMLALEWFMVDSGRDGWSVGAPPVLVFSPCVLCAARPKFWPKFFVACVSCCAYILRPYAIIESARTVSGSLAIGVCLTLLYGSHVLSPVFQRISNSVSGPLPWCPNILSTCHSSVSSPRSDTCAKVRPGNRRSSSGTCFLNNDAWNTGWIPRAFRSAGSSISYVVPSTTTFDIVYGPMYLGVSFRDRPLGIDMFFVLMYASCPTLNGAGRRCLFAW</sequence>
<name>L8WCP6_THACA</name>
<keyword evidence="2" id="KW-1185">Reference proteome</keyword>
<dbReference type="HOGENOM" id="CLU_1176092_0_0_1"/>
<dbReference type="AlphaFoldDB" id="L8WCP6"/>
<comment type="caution">
    <text evidence="1">The sequence shown here is derived from an EMBL/GenBank/DDBJ whole genome shotgun (WGS) entry which is preliminary data.</text>
</comment>
<evidence type="ECO:0000313" key="2">
    <source>
        <dbReference type="Proteomes" id="UP000011668"/>
    </source>
</evidence>
<protein>
    <submittedName>
        <fullName evidence="1">Uncharacterized protein</fullName>
    </submittedName>
</protein>
<gene>
    <name evidence="1" type="ORF">AG1IA_10024</name>
</gene>
<organism evidence="1 2">
    <name type="scientific">Thanatephorus cucumeris (strain AG1-IA)</name>
    <name type="common">Rice sheath blight fungus</name>
    <name type="synonym">Rhizoctonia solani</name>
    <dbReference type="NCBI Taxonomy" id="983506"/>
    <lineage>
        <taxon>Eukaryota</taxon>
        <taxon>Fungi</taxon>
        <taxon>Dikarya</taxon>
        <taxon>Basidiomycota</taxon>
        <taxon>Agaricomycotina</taxon>
        <taxon>Agaricomycetes</taxon>
        <taxon>Cantharellales</taxon>
        <taxon>Ceratobasidiaceae</taxon>
        <taxon>Rhizoctonia</taxon>
        <taxon>Rhizoctonia solani AG-1</taxon>
    </lineage>
</organism>
<dbReference type="EMBL" id="AFRT01004787">
    <property type="protein sequence ID" value="ELU35946.1"/>
    <property type="molecule type" value="Genomic_DNA"/>
</dbReference>
<proteinExistence type="predicted"/>
<dbReference type="Proteomes" id="UP000011668">
    <property type="component" value="Unassembled WGS sequence"/>
</dbReference>
<evidence type="ECO:0000313" key="1">
    <source>
        <dbReference type="EMBL" id="ELU35946.1"/>
    </source>
</evidence>
<reference evidence="1 2" key="1">
    <citation type="journal article" date="2013" name="Nat. Commun.">
        <title>The evolution and pathogenic mechanisms of the rice sheath blight pathogen.</title>
        <authorList>
            <person name="Zheng A."/>
            <person name="Lin R."/>
            <person name="Xu L."/>
            <person name="Qin P."/>
            <person name="Tang C."/>
            <person name="Ai P."/>
            <person name="Zhang D."/>
            <person name="Liu Y."/>
            <person name="Sun Z."/>
            <person name="Feng H."/>
            <person name="Wang Y."/>
            <person name="Chen Y."/>
            <person name="Liang X."/>
            <person name="Fu R."/>
            <person name="Li Q."/>
            <person name="Zhang J."/>
            <person name="Yu X."/>
            <person name="Xie Z."/>
            <person name="Ding L."/>
            <person name="Guan P."/>
            <person name="Tang J."/>
            <person name="Liang Y."/>
            <person name="Wang S."/>
            <person name="Deng Q."/>
            <person name="Li S."/>
            <person name="Zhu J."/>
            <person name="Wang L."/>
            <person name="Liu H."/>
            <person name="Li P."/>
        </authorList>
    </citation>
    <scope>NUCLEOTIDE SEQUENCE [LARGE SCALE GENOMIC DNA]</scope>
    <source>
        <strain evidence="2">AG-1 IA</strain>
    </source>
</reference>
<accession>L8WCP6</accession>